<accession>L0R6E5</accession>
<dbReference type="EMBL" id="HF547991">
    <property type="protein sequence ID" value="CCO13702.1"/>
    <property type="molecule type" value="Genomic_DNA"/>
</dbReference>
<dbReference type="ChiTaRS" id="CCDC160">
    <property type="organism name" value="human"/>
</dbReference>
<evidence type="ECO:0000313" key="1">
    <source>
        <dbReference type="EMBL" id="CCO13702.1"/>
    </source>
</evidence>
<name>L0R6E5_HUMAN</name>
<protein>
    <submittedName>
        <fullName evidence="1">Alternative protein CCDC160</fullName>
    </submittedName>
</protein>
<reference evidence="1" key="1">
    <citation type="submission" date="2012-10" db="EMBL/GenBank/DDBJ databases">
        <title>Direct identification of alternative open reading frame translation products in human.</title>
        <authorList>
            <person name="Vanderperre B."/>
            <person name="Lucier J.-F."/>
            <person name="Motard J."/>
            <person name="Tremblay G."/>
            <person name="Vanderperre S."/>
            <person name="Wisztorski M."/>
            <person name="Salzet M."/>
            <person name="Boisvert F.-M."/>
            <person name="Roucou X."/>
        </authorList>
    </citation>
    <scope>NUCLEOTIDE SEQUENCE</scope>
</reference>
<sequence>MKQTQILHPMNHLMWMLQQKKALTAQKITLPAVQITYQLY</sequence>
<organism evidence="1">
    <name type="scientific">Homo sapiens</name>
    <name type="common">Human</name>
    <dbReference type="NCBI Taxonomy" id="9606"/>
    <lineage>
        <taxon>Eukaryota</taxon>
        <taxon>Metazoa</taxon>
        <taxon>Chordata</taxon>
        <taxon>Craniata</taxon>
        <taxon>Vertebrata</taxon>
        <taxon>Euteleostomi</taxon>
        <taxon>Mammalia</taxon>
        <taxon>Eutheria</taxon>
        <taxon>Euarchontoglires</taxon>
        <taxon>Primates</taxon>
        <taxon>Haplorrhini</taxon>
        <taxon>Catarrhini</taxon>
        <taxon>Hominidae</taxon>
        <taxon>Homo</taxon>
    </lineage>
</organism>
<gene>
    <name evidence="1" type="primary">CCDC160</name>
</gene>
<dbReference type="OrthoDB" id="5985715at2759"/>
<proteinExistence type="predicted"/>
<dbReference type="AlphaFoldDB" id="L0R6E5"/>